<feature type="compositionally biased region" description="Basic and acidic residues" evidence="1">
    <location>
        <begin position="31"/>
        <end position="44"/>
    </location>
</feature>
<name>A0ABQ3Y0E8_9ACTN</name>
<accession>A0ABQ3Y0E8</accession>
<reference evidence="2 3" key="1">
    <citation type="submission" date="2021-01" db="EMBL/GenBank/DDBJ databases">
        <title>Whole genome shotgun sequence of Actinoplanes deccanensis NBRC 13994.</title>
        <authorList>
            <person name="Komaki H."/>
            <person name="Tamura T."/>
        </authorList>
    </citation>
    <scope>NUCLEOTIDE SEQUENCE [LARGE SCALE GENOMIC DNA]</scope>
    <source>
        <strain evidence="2 3">NBRC 13994</strain>
    </source>
</reference>
<sequence>MGGQELPVLNRDAVAQLLGLKPKSISTYLTESREGGRYEKHPFPKPDGTIGRAPWWHPSRRDELLAWAAARPGQGAGGGRPRTSS</sequence>
<comment type="caution">
    <text evidence="2">The sequence shown here is derived from an EMBL/GenBank/DDBJ whole genome shotgun (WGS) entry which is preliminary data.</text>
</comment>
<dbReference type="Proteomes" id="UP000609879">
    <property type="component" value="Unassembled WGS sequence"/>
</dbReference>
<evidence type="ECO:0000256" key="1">
    <source>
        <dbReference type="SAM" id="MobiDB-lite"/>
    </source>
</evidence>
<dbReference type="EMBL" id="BOMI01000033">
    <property type="protein sequence ID" value="GID73451.1"/>
    <property type="molecule type" value="Genomic_DNA"/>
</dbReference>
<gene>
    <name evidence="2" type="ORF">Ade02nite_20920</name>
</gene>
<feature type="region of interest" description="Disordered" evidence="1">
    <location>
        <begin position="31"/>
        <end position="54"/>
    </location>
</feature>
<evidence type="ECO:0000313" key="3">
    <source>
        <dbReference type="Proteomes" id="UP000609879"/>
    </source>
</evidence>
<keyword evidence="3" id="KW-1185">Reference proteome</keyword>
<proteinExistence type="predicted"/>
<protein>
    <recommendedName>
        <fullName evidence="4">AlpA family phage regulatory protein</fullName>
    </recommendedName>
</protein>
<dbReference type="RefSeq" id="WP_344301194.1">
    <property type="nucleotide sequence ID" value="NZ_BAAABO010000029.1"/>
</dbReference>
<evidence type="ECO:0000313" key="2">
    <source>
        <dbReference type="EMBL" id="GID73451.1"/>
    </source>
</evidence>
<organism evidence="2 3">
    <name type="scientific">Paractinoplanes deccanensis</name>
    <dbReference type="NCBI Taxonomy" id="113561"/>
    <lineage>
        <taxon>Bacteria</taxon>
        <taxon>Bacillati</taxon>
        <taxon>Actinomycetota</taxon>
        <taxon>Actinomycetes</taxon>
        <taxon>Micromonosporales</taxon>
        <taxon>Micromonosporaceae</taxon>
        <taxon>Paractinoplanes</taxon>
    </lineage>
</organism>
<evidence type="ECO:0008006" key="4">
    <source>
        <dbReference type="Google" id="ProtNLM"/>
    </source>
</evidence>